<evidence type="ECO:0000256" key="8">
    <source>
        <dbReference type="ARBA" id="ARBA00022989"/>
    </source>
</evidence>
<dbReference type="GO" id="GO:0046872">
    <property type="term" value="F:metal ion binding"/>
    <property type="evidence" value="ECO:0007669"/>
    <property type="project" value="UniProtKB-KW"/>
</dbReference>
<evidence type="ECO:0000256" key="11">
    <source>
        <dbReference type="ARBA" id="ARBA00047308"/>
    </source>
</evidence>
<dbReference type="OrthoDB" id="9763278at2"/>
<dbReference type="PROSITE" id="PS50846">
    <property type="entry name" value="HMA_2"/>
    <property type="match status" value="1"/>
</dbReference>
<dbReference type="STRING" id="888061.AXF15_04980"/>
<dbReference type="SUPFAM" id="SSF55008">
    <property type="entry name" value="HMA, heavy metal-associated domain"/>
    <property type="match status" value="1"/>
</dbReference>
<feature type="transmembrane region" description="Helical" evidence="12">
    <location>
        <begin position="136"/>
        <end position="154"/>
    </location>
</feature>
<dbReference type="GO" id="GO:0016887">
    <property type="term" value="F:ATP hydrolysis activity"/>
    <property type="evidence" value="ECO:0007669"/>
    <property type="project" value="InterPro"/>
</dbReference>
<dbReference type="InterPro" id="IPR036412">
    <property type="entry name" value="HAD-like_sf"/>
</dbReference>
<dbReference type="InterPro" id="IPR008250">
    <property type="entry name" value="ATPase_P-typ_transduc_dom_A_sf"/>
</dbReference>
<dbReference type="InterPro" id="IPR036163">
    <property type="entry name" value="HMA_dom_sf"/>
</dbReference>
<dbReference type="PRINTS" id="PR00119">
    <property type="entry name" value="CATATPASE"/>
</dbReference>
<keyword evidence="12" id="KW-1003">Cell membrane</keyword>
<dbReference type="SFLD" id="SFLDF00027">
    <property type="entry name" value="p-type_atpase"/>
    <property type="match status" value="1"/>
</dbReference>
<keyword evidence="3 12" id="KW-0812">Transmembrane</keyword>
<evidence type="ECO:0000259" key="13">
    <source>
        <dbReference type="PROSITE" id="PS50846"/>
    </source>
</evidence>
<dbReference type="InterPro" id="IPR023299">
    <property type="entry name" value="ATPase_P-typ_cyto_dom_N"/>
</dbReference>
<dbReference type="SUPFAM" id="SSF81665">
    <property type="entry name" value="Calcium ATPase, transmembrane domain M"/>
    <property type="match status" value="1"/>
</dbReference>
<reference evidence="15" key="1">
    <citation type="submission" date="2016-02" db="EMBL/GenBank/DDBJ databases">
        <authorList>
            <person name="Holder M.E."/>
            <person name="Ajami N.J."/>
            <person name="Petrosino J.F."/>
        </authorList>
    </citation>
    <scope>NUCLEOTIDE SEQUENCE [LARGE SCALE GENOMIC DNA]</scope>
    <source>
        <strain evidence="15">DSM 12838</strain>
    </source>
</reference>
<evidence type="ECO:0000256" key="10">
    <source>
        <dbReference type="ARBA" id="ARBA00039097"/>
    </source>
</evidence>
<evidence type="ECO:0000313" key="15">
    <source>
        <dbReference type="Proteomes" id="UP000063964"/>
    </source>
</evidence>
<dbReference type="GO" id="GO:0016463">
    <property type="term" value="F:P-type zinc transporter activity"/>
    <property type="evidence" value="ECO:0007669"/>
    <property type="project" value="UniProtKB-EC"/>
</dbReference>
<dbReference type="SFLD" id="SFLDG00002">
    <property type="entry name" value="C1.7:_P-type_atpase_like"/>
    <property type="match status" value="1"/>
</dbReference>
<dbReference type="PANTHER" id="PTHR48085:SF5">
    <property type="entry name" value="CADMIUM_ZINC-TRANSPORTING ATPASE HMA4-RELATED"/>
    <property type="match status" value="1"/>
</dbReference>
<feature type="domain" description="HMA" evidence="13">
    <location>
        <begin position="34"/>
        <end position="98"/>
    </location>
</feature>
<sequence>MEKACSCSGCGCHEAPAGPAAEPENPASLEDFACQTLFHVPGMCCPTEAALIRKKLDGMDGVHGLHFDHMRRTVRIGHAPEALEAITRVLESLNMGARTEREQPAEAPALPWKRVLAAGLLALGSEAAEFASGPDWLVLGLALAAILLGGLGTYKNGWIALKNRNLNMNALMSCAATGALLIGHWPEAATVMVLFSLAEMLEERALHRARGAIRELLSLAPEQATVLDEKGEWAQRDAKTIAVGSRVRVRPGERVALDGRILEGASSINQAPITGESLPVDKGPGDAVFAGTINEAGSFEYEVTALAADSTLSRILHAVESAQGGRAPIQRFVDRFAEVYTPLVFGLAVLAGTLPPLLLGGGWLDWIYRALVLLVIACPCALVISTPVTLVSGLAAAARRGILIKGGAFLELGRKISTLALDKTGTLTMGQPRCIDVQGINGVDGEEGLRLAASLAARSDHPVSAAVALAAREKGLSLREISEFAAVPGQGIQGVMDGMVWSLGNHRMVEECGLCSPQLESRIFPLEEAGKSVVLLMNEKGVHALFAVADTLKPSAREAVAEIRALGVTPVMLTGDNAHTARSIAAQAGIERFRAELLPDDKLAAVAELPGRTGMVGDGINDAPALARADIGFAMAAAGSDTAIETADVALMDDDLRKIPVFLRLSAKTHAILTQNIALALGIKTVFFGLTFLGQTTMWMAVFADMGVSLLVLVNGLRLLRA</sequence>
<proteinExistence type="inferred from homology"/>
<evidence type="ECO:0000256" key="3">
    <source>
        <dbReference type="ARBA" id="ARBA00022692"/>
    </source>
</evidence>
<keyword evidence="6 12" id="KW-0067">ATP-binding</keyword>
<dbReference type="SFLD" id="SFLDS00003">
    <property type="entry name" value="Haloacid_Dehalogenase"/>
    <property type="match status" value="1"/>
</dbReference>
<evidence type="ECO:0000256" key="9">
    <source>
        <dbReference type="ARBA" id="ARBA00023136"/>
    </source>
</evidence>
<dbReference type="InterPro" id="IPR059000">
    <property type="entry name" value="ATPase_P-type_domA"/>
</dbReference>
<keyword evidence="15" id="KW-1185">Reference proteome</keyword>
<dbReference type="NCBIfam" id="TIGR01525">
    <property type="entry name" value="ATPase-IB_hvy"/>
    <property type="match status" value="1"/>
</dbReference>
<evidence type="ECO:0000256" key="12">
    <source>
        <dbReference type="RuleBase" id="RU362081"/>
    </source>
</evidence>
<accession>A0A109W6Q6</accession>
<dbReference type="FunFam" id="2.70.150.10:FF:000002">
    <property type="entry name" value="Copper-transporting ATPase 1, putative"/>
    <property type="match status" value="1"/>
</dbReference>
<dbReference type="InterPro" id="IPR044492">
    <property type="entry name" value="P_typ_ATPase_HD_dom"/>
</dbReference>
<dbReference type="AlphaFoldDB" id="A0A109W6Q6"/>
<keyword evidence="9 12" id="KW-0472">Membrane</keyword>
<dbReference type="GO" id="GO:0005886">
    <property type="term" value="C:plasma membrane"/>
    <property type="evidence" value="ECO:0007669"/>
    <property type="project" value="UniProtKB-SubCell"/>
</dbReference>
<dbReference type="SUPFAM" id="SSF56784">
    <property type="entry name" value="HAD-like"/>
    <property type="match status" value="1"/>
</dbReference>
<dbReference type="SUPFAM" id="SSF81653">
    <property type="entry name" value="Calcium ATPase, transduction domain A"/>
    <property type="match status" value="1"/>
</dbReference>
<dbReference type="GO" id="GO:0005524">
    <property type="term" value="F:ATP binding"/>
    <property type="evidence" value="ECO:0007669"/>
    <property type="project" value="UniProtKB-UniRule"/>
</dbReference>
<dbReference type="Gene3D" id="2.70.150.10">
    <property type="entry name" value="Calcium-transporting ATPase, cytoplasmic transduction domain A"/>
    <property type="match status" value="1"/>
</dbReference>
<dbReference type="EC" id="7.2.2.12" evidence="10"/>
<keyword evidence="8 12" id="KW-1133">Transmembrane helix</keyword>
<comment type="similarity">
    <text evidence="2 12">Belongs to the cation transport ATPase (P-type) (TC 3.A.3) family. Type IB subfamily.</text>
</comment>
<gene>
    <name evidence="14" type="ORF">AXF15_04980</name>
</gene>
<feature type="transmembrane region" description="Helical" evidence="12">
    <location>
        <begin position="366"/>
        <end position="395"/>
    </location>
</feature>
<dbReference type="InterPro" id="IPR051014">
    <property type="entry name" value="Cation_Transport_ATPase_IB"/>
</dbReference>
<dbReference type="InterPro" id="IPR001757">
    <property type="entry name" value="P_typ_ATPase"/>
</dbReference>
<dbReference type="Gene3D" id="3.30.70.100">
    <property type="match status" value="1"/>
</dbReference>
<dbReference type="PANTHER" id="PTHR48085">
    <property type="entry name" value="CADMIUM/ZINC-TRANSPORTING ATPASE HMA2-RELATED"/>
    <property type="match status" value="1"/>
</dbReference>
<dbReference type="PRINTS" id="PR00941">
    <property type="entry name" value="CDATPASE"/>
</dbReference>
<dbReference type="GO" id="GO:0015086">
    <property type="term" value="F:cadmium ion transmembrane transporter activity"/>
    <property type="evidence" value="ECO:0007669"/>
    <property type="project" value="TreeGrafter"/>
</dbReference>
<evidence type="ECO:0000256" key="2">
    <source>
        <dbReference type="ARBA" id="ARBA00006024"/>
    </source>
</evidence>
<comment type="catalytic activity">
    <reaction evidence="11">
        <text>Zn(2+)(in) + ATP + H2O = Zn(2+)(out) + ADP + phosphate + H(+)</text>
        <dbReference type="Rhea" id="RHEA:20621"/>
        <dbReference type="ChEBI" id="CHEBI:15377"/>
        <dbReference type="ChEBI" id="CHEBI:15378"/>
        <dbReference type="ChEBI" id="CHEBI:29105"/>
        <dbReference type="ChEBI" id="CHEBI:30616"/>
        <dbReference type="ChEBI" id="CHEBI:43474"/>
        <dbReference type="ChEBI" id="CHEBI:456216"/>
        <dbReference type="EC" id="7.2.2.12"/>
    </reaction>
</comment>
<dbReference type="NCBIfam" id="TIGR01494">
    <property type="entry name" value="ATPase_P-type"/>
    <property type="match status" value="2"/>
</dbReference>
<dbReference type="InterPro" id="IPR027256">
    <property type="entry name" value="P-typ_ATPase_IB"/>
</dbReference>
<protein>
    <recommendedName>
        <fullName evidence="10">P-type Zn(2+) transporter</fullName>
        <ecNumber evidence="10">7.2.2.12</ecNumber>
    </recommendedName>
</protein>
<keyword evidence="7" id="KW-1278">Translocase</keyword>
<dbReference type="PROSITE" id="PS00154">
    <property type="entry name" value="ATPASE_E1_E2"/>
    <property type="match status" value="1"/>
</dbReference>
<dbReference type="EMBL" id="CP014230">
    <property type="protein sequence ID" value="AMD94010.1"/>
    <property type="molecule type" value="Genomic_DNA"/>
</dbReference>
<evidence type="ECO:0000256" key="7">
    <source>
        <dbReference type="ARBA" id="ARBA00022967"/>
    </source>
</evidence>
<evidence type="ECO:0000256" key="4">
    <source>
        <dbReference type="ARBA" id="ARBA00022723"/>
    </source>
</evidence>
<dbReference type="Gene3D" id="3.40.1110.10">
    <property type="entry name" value="Calcium-transporting ATPase, cytoplasmic domain N"/>
    <property type="match status" value="1"/>
</dbReference>
<dbReference type="Pfam" id="PF00122">
    <property type="entry name" value="E1-E2_ATPase"/>
    <property type="match status" value="1"/>
</dbReference>
<keyword evidence="5 12" id="KW-0547">Nucleotide-binding</keyword>
<dbReference type="Pfam" id="PF00702">
    <property type="entry name" value="Hydrolase"/>
    <property type="match status" value="1"/>
</dbReference>
<evidence type="ECO:0000256" key="5">
    <source>
        <dbReference type="ARBA" id="ARBA00022741"/>
    </source>
</evidence>
<name>A0A109W6Q6_9BACT</name>
<evidence type="ECO:0000313" key="14">
    <source>
        <dbReference type="EMBL" id="AMD94010.1"/>
    </source>
</evidence>
<organism evidence="14 15">
    <name type="scientific">Desulfomicrobium orale DSM 12838</name>
    <dbReference type="NCBI Taxonomy" id="888061"/>
    <lineage>
        <taxon>Bacteria</taxon>
        <taxon>Pseudomonadati</taxon>
        <taxon>Thermodesulfobacteriota</taxon>
        <taxon>Desulfovibrionia</taxon>
        <taxon>Desulfovibrionales</taxon>
        <taxon>Desulfomicrobiaceae</taxon>
        <taxon>Desulfomicrobium</taxon>
    </lineage>
</organism>
<dbReference type="InterPro" id="IPR006121">
    <property type="entry name" value="HMA_dom"/>
</dbReference>
<evidence type="ECO:0000256" key="1">
    <source>
        <dbReference type="ARBA" id="ARBA00004141"/>
    </source>
</evidence>
<feature type="transmembrane region" description="Helical" evidence="12">
    <location>
        <begin position="672"/>
        <end position="693"/>
    </location>
</feature>
<dbReference type="InterPro" id="IPR023298">
    <property type="entry name" value="ATPase_P-typ_TM_dom_sf"/>
</dbReference>
<dbReference type="Gene3D" id="3.40.50.1000">
    <property type="entry name" value="HAD superfamily/HAD-like"/>
    <property type="match status" value="1"/>
</dbReference>
<dbReference type="InterPro" id="IPR018303">
    <property type="entry name" value="ATPase_P-typ_P_site"/>
</dbReference>
<dbReference type="InterPro" id="IPR023214">
    <property type="entry name" value="HAD_sf"/>
</dbReference>
<feature type="transmembrane region" description="Helical" evidence="12">
    <location>
        <begin position="339"/>
        <end position="360"/>
    </location>
</feature>
<comment type="subcellular location">
    <subcellularLocation>
        <location evidence="12">Cell membrane</location>
    </subcellularLocation>
    <subcellularLocation>
        <location evidence="1">Membrane</location>
        <topology evidence="1">Multi-pass membrane protein</topology>
    </subcellularLocation>
</comment>
<dbReference type="KEGG" id="doa:AXF15_04980"/>
<evidence type="ECO:0000256" key="6">
    <source>
        <dbReference type="ARBA" id="ARBA00022840"/>
    </source>
</evidence>
<keyword evidence="4 12" id="KW-0479">Metal-binding</keyword>
<dbReference type="Proteomes" id="UP000063964">
    <property type="component" value="Chromosome"/>
</dbReference>
<feature type="transmembrane region" description="Helical" evidence="12">
    <location>
        <begin position="699"/>
        <end position="720"/>
    </location>
</feature>